<reference evidence="2 3" key="1">
    <citation type="submission" date="2019-08" db="EMBL/GenBank/DDBJ databases">
        <authorList>
            <person name="Liang Q."/>
        </authorList>
    </citation>
    <scope>NUCLEOTIDE SEQUENCE [LARGE SCALE GENOMIC DNA]</scope>
    <source>
        <strain evidence="2 3">V1718</strain>
    </source>
</reference>
<dbReference type="Proteomes" id="UP000321595">
    <property type="component" value="Chromosome"/>
</dbReference>
<feature type="region of interest" description="Disordered" evidence="1">
    <location>
        <begin position="20"/>
        <end position="59"/>
    </location>
</feature>
<dbReference type="KEGG" id="bbae:FRD01_23700"/>
<sequence length="665" mass="71725">MRNLFILMLLGAMACGDDSSPPANNTANSNNISDSNNASNNQNNTNNTNNPTNMATTNNPDVLDVDVVEVEPNDDSTSATPLELGQSFGGNIAAGAGENADIDFFSLQLEAGQIVEVAFDSSENIEAELVIFDAEENVVRYLTESVLTSRQFYVPISGEYFIGVYDVREDQQHGGDSAIYTLTTRSIDLAGEAIGVPGNATGNFENGAVNVYLVEGEVEDVAVFETFGMREPGQGVVDTVLAVYSPELGPLDFNDDIDPEAENYDSEVYFRVEESSSYYVIVDAWDVGPETGYSLQSSTTDDTISIPSPISLDTPFSGVISAAEGDEFDTDFFVVELGAGEVARFEVSATDSDMEPTISVYINSLFGFFSIADALPVGDLAAVEFGNSIEGPGTYFVLVDDVRNVPFEGDGQNVGGETFTYTASLSLTTWSADAVNGEASNQGASIRLGTYDWYEFTIPAQTNAMATIESLIDDAQNSDPIFAVYSGGVEEAYDNQLALFNEGPDPQIVIVGVRDRYFRGTPDWEITFNMSWVTTPETSVDEVEPNDTLETAQIVSGQGRVAASTQGTNLEDLNEDWFHVQGATSGTDYLIWTREVAGQAPADTIIEIYNAEGELLADNDDYPGQEETYFSGLSFEAAGDFWVRVVPYCTDSSCANGQFELAINE</sequence>
<dbReference type="AlphaFoldDB" id="A0A5B8Y1D1"/>
<dbReference type="PROSITE" id="PS51257">
    <property type="entry name" value="PROKAR_LIPOPROTEIN"/>
    <property type="match status" value="1"/>
</dbReference>
<dbReference type="OrthoDB" id="237792at2"/>
<evidence type="ECO:0008006" key="4">
    <source>
        <dbReference type="Google" id="ProtNLM"/>
    </source>
</evidence>
<proteinExistence type="predicted"/>
<name>A0A5B8Y1D1_9DELT</name>
<dbReference type="Gene3D" id="2.60.120.380">
    <property type="match status" value="3"/>
</dbReference>
<organism evidence="2 3">
    <name type="scientific">Microvenator marinus</name>
    <dbReference type="NCBI Taxonomy" id="2600177"/>
    <lineage>
        <taxon>Bacteria</taxon>
        <taxon>Deltaproteobacteria</taxon>
        <taxon>Bradymonadales</taxon>
        <taxon>Microvenatoraceae</taxon>
        <taxon>Microvenator</taxon>
    </lineage>
</organism>
<evidence type="ECO:0000313" key="2">
    <source>
        <dbReference type="EMBL" id="QED30183.1"/>
    </source>
</evidence>
<gene>
    <name evidence="2" type="ORF">FRD01_23700</name>
</gene>
<evidence type="ECO:0000256" key="1">
    <source>
        <dbReference type="SAM" id="MobiDB-lite"/>
    </source>
</evidence>
<protein>
    <recommendedName>
        <fullName evidence="4">Peptidase C-terminal archaeal/bacterial domain-containing protein</fullName>
    </recommendedName>
</protein>
<keyword evidence="3" id="KW-1185">Reference proteome</keyword>
<dbReference type="EMBL" id="CP042467">
    <property type="protein sequence ID" value="QED30183.1"/>
    <property type="molecule type" value="Genomic_DNA"/>
</dbReference>
<accession>A0A5B8Y1D1</accession>
<dbReference type="RefSeq" id="WP_146963649.1">
    <property type="nucleotide sequence ID" value="NZ_CP042467.1"/>
</dbReference>
<evidence type="ECO:0000313" key="3">
    <source>
        <dbReference type="Proteomes" id="UP000321595"/>
    </source>
</evidence>